<name>A0A140GR17_CLOPF</name>
<feature type="transmembrane region" description="Helical" evidence="1">
    <location>
        <begin position="5"/>
        <end position="22"/>
    </location>
</feature>
<evidence type="ECO:0000313" key="3">
    <source>
        <dbReference type="Proteomes" id="UP000070260"/>
    </source>
</evidence>
<dbReference type="EMBL" id="CP013615">
    <property type="protein sequence ID" value="AMN30976.1"/>
    <property type="molecule type" value="Genomic_DNA"/>
</dbReference>
<keyword evidence="1" id="KW-0472">Membrane</keyword>
<evidence type="ECO:0000256" key="1">
    <source>
        <dbReference type="SAM" id="Phobius"/>
    </source>
</evidence>
<feature type="transmembrane region" description="Helical" evidence="1">
    <location>
        <begin position="28"/>
        <end position="45"/>
    </location>
</feature>
<keyword evidence="1" id="KW-1133">Transmembrane helix</keyword>
<dbReference type="RefSeq" id="WP_061429584.1">
    <property type="nucleotide sequence ID" value="NZ_CATNZX010000001.1"/>
</dbReference>
<protein>
    <submittedName>
        <fullName evidence="2">Uncharacterized protein</fullName>
    </submittedName>
</protein>
<dbReference type="Proteomes" id="UP000070260">
    <property type="component" value="Plasmid pJFP838A"/>
</dbReference>
<geneLocation type="plasmid" evidence="2 3">
    <name>pJFP838A</name>
</geneLocation>
<evidence type="ECO:0000313" key="2">
    <source>
        <dbReference type="EMBL" id="AMN30976.1"/>
    </source>
</evidence>
<dbReference type="AlphaFoldDB" id="A0A140GR17"/>
<gene>
    <name evidence="2" type="ORF">JFP838_pA0060</name>
</gene>
<reference evidence="2 3" key="1">
    <citation type="journal article" date="2016" name="PLoS ONE">
        <title>Plasmid Characterization and Chromosome Analysis of Two netF+ Clostridium perfringens Isolates Associated with Foal and Canine Necrotizing Enteritis.</title>
        <authorList>
            <person name="Mehdizadeh Gohari I."/>
            <person name="Kropinski A.M."/>
            <person name="Weese S.J."/>
            <person name="Parreira V.R."/>
            <person name="Whitehead A.E."/>
            <person name="Boerlin P."/>
            <person name="Prescott J.F."/>
        </authorList>
    </citation>
    <scope>NUCLEOTIDE SEQUENCE [LARGE SCALE GENOMIC DNA]</scope>
    <source>
        <strain evidence="2 3">JP838</strain>
        <plasmid evidence="3">Plasmid pJFP838A</plasmid>
    </source>
</reference>
<accession>A0A140GR17</accession>
<organism evidence="2 3">
    <name type="scientific">Clostridium perfringens</name>
    <dbReference type="NCBI Taxonomy" id="1502"/>
    <lineage>
        <taxon>Bacteria</taxon>
        <taxon>Bacillati</taxon>
        <taxon>Bacillota</taxon>
        <taxon>Clostridia</taxon>
        <taxon>Eubacteriales</taxon>
        <taxon>Clostridiaceae</taxon>
        <taxon>Clostridium</taxon>
    </lineage>
</organism>
<keyword evidence="2" id="KW-0614">Plasmid</keyword>
<sequence>MHSDIIQVALGIVILVLSLKLLKDFLKLAISAIAIVYIAVNFVGMDNIINIVNKAIDWVQSPSSTHVAKAITMVMFKI</sequence>
<keyword evidence="1" id="KW-0812">Transmembrane</keyword>
<dbReference type="PATRIC" id="fig|1502.177.peg.3266"/>
<proteinExistence type="predicted"/>